<comment type="caution">
    <text evidence="1">The sequence shown here is derived from an EMBL/GenBank/DDBJ whole genome shotgun (WGS) entry which is preliminary data.</text>
</comment>
<dbReference type="AlphaFoldDB" id="X0YH10"/>
<sequence>MPNLSKKTNFVKFYWTPTFWEWVKYYLGIKTFPKKRRMDR</sequence>
<dbReference type="EMBL" id="BARS01043109">
    <property type="protein sequence ID" value="GAG36106.1"/>
    <property type="molecule type" value="Genomic_DNA"/>
</dbReference>
<accession>X0YH10</accession>
<reference evidence="1" key="1">
    <citation type="journal article" date="2014" name="Front. Microbiol.">
        <title>High frequency of phylogenetically diverse reductive dehalogenase-homologous genes in deep subseafloor sedimentary metagenomes.</title>
        <authorList>
            <person name="Kawai M."/>
            <person name="Futagami T."/>
            <person name="Toyoda A."/>
            <person name="Takaki Y."/>
            <person name="Nishi S."/>
            <person name="Hori S."/>
            <person name="Arai W."/>
            <person name="Tsubouchi T."/>
            <person name="Morono Y."/>
            <person name="Uchiyama I."/>
            <person name="Ito T."/>
            <person name="Fujiyama A."/>
            <person name="Inagaki F."/>
            <person name="Takami H."/>
        </authorList>
    </citation>
    <scope>NUCLEOTIDE SEQUENCE</scope>
    <source>
        <strain evidence="1">Expedition CK06-06</strain>
    </source>
</reference>
<organism evidence="1">
    <name type="scientific">marine sediment metagenome</name>
    <dbReference type="NCBI Taxonomy" id="412755"/>
    <lineage>
        <taxon>unclassified sequences</taxon>
        <taxon>metagenomes</taxon>
        <taxon>ecological metagenomes</taxon>
    </lineage>
</organism>
<gene>
    <name evidence="1" type="ORF">S01H1_65318</name>
</gene>
<evidence type="ECO:0000313" key="1">
    <source>
        <dbReference type="EMBL" id="GAG36106.1"/>
    </source>
</evidence>
<proteinExistence type="predicted"/>
<protein>
    <submittedName>
        <fullName evidence="1">Uncharacterized protein</fullName>
    </submittedName>
</protein>
<name>X0YH10_9ZZZZ</name>